<evidence type="ECO:0000256" key="5">
    <source>
        <dbReference type="SAM" id="MobiDB-lite"/>
    </source>
</evidence>
<evidence type="ECO:0000313" key="8">
    <source>
        <dbReference type="Proteomes" id="UP001150062"/>
    </source>
</evidence>
<feature type="domain" description="ABC transporter" evidence="6">
    <location>
        <begin position="263"/>
        <end position="523"/>
    </location>
</feature>
<keyword evidence="1" id="KW-0677">Repeat</keyword>
<keyword evidence="3 7" id="KW-0067">ATP-binding</keyword>
<dbReference type="PANTHER" id="PTHR19211:SF117">
    <property type="entry name" value="ATP-BINDING CASSETTE SUB-FAMILY F MEMBER 3"/>
    <property type="match status" value="1"/>
</dbReference>
<keyword evidence="8" id="KW-1185">Reference proteome</keyword>
<dbReference type="InterPro" id="IPR050611">
    <property type="entry name" value="ABCF"/>
</dbReference>
<dbReference type="InterPro" id="IPR027417">
    <property type="entry name" value="P-loop_NTPase"/>
</dbReference>
<evidence type="ECO:0000256" key="2">
    <source>
        <dbReference type="ARBA" id="ARBA00022741"/>
    </source>
</evidence>
<dbReference type="InterPro" id="IPR017871">
    <property type="entry name" value="ABC_transporter-like_CS"/>
</dbReference>
<name>A0ABQ8Y8Q1_9EUKA</name>
<dbReference type="GO" id="GO:0005524">
    <property type="term" value="F:ATP binding"/>
    <property type="evidence" value="ECO:0007669"/>
    <property type="project" value="UniProtKB-KW"/>
</dbReference>
<dbReference type="PROSITE" id="PS50893">
    <property type="entry name" value="ABC_TRANSPORTER_2"/>
    <property type="match status" value="2"/>
</dbReference>
<sequence>MSTLEQIKKTIIDVITKEESIDEELDTSIINFIADYLASANKYTLKEIIEYLCPYLENFYGDLEFITWGSIVEKIEMKSLKTFQKYFLNQEETLSHEDEIDLSYLFCYQILTQLQEKGLFNSSTDLSHLNQNSFENIIEVDRSNKVEKLQKPVTIEDNLEETETFVEKIEFLRFSDPVYLFKYKMTEQENFELDVKLVQRKDKKEIEWLRREEDRISKQEEKGAMSQKSEPILYHQVSDNPKLRNLTNLDSKFLFTQRKKIGFELNNFTLIFGNNNLLRRATLKLNEGRRYALVGKNGIGKTTLLRFLVCEQYNMRKRITISMVDQESSSDERTPLEHVLQVDVERTKLLNKLQEIENDLNKMSELKEQKSSKYCREDQIQKEEKLGYIISRLNEIGAYSAESRAIKYLQGVGFTYEMIHEPTNNLSGGWRMKLSLIKTLFSQPDLLLLDEPDNFLDVEGIIWLQQFLINEWKKLLIVVSHSESFLNKVVTNVIHFTKGRLIYYKGNIEHFKSTQERLIKNQNNNEIKNKKKSKKNQNQGKKSEKTKPKKYEKEKKIQFLFPYCNNSGFKTMIQFENISFSYENNIPILKNANFSWIEGSKLAIVGKNGVGKSTLLKLINEDLLPSTGKIMKSSIARKFLFSQHFVDSLDFDISPLQFLRNHYPRIRIKDLQSILKRVGLTQRNIYQNIQTLSGGEKARIKIAQINLIKPNVLLLDEPSSFLSINAVEALIYSLKIWDGTLIIVSHDERLINKICPDNIWVLDNYQVNKFKGTFNDYLKKIKNNFKLKK</sequence>
<dbReference type="SUPFAM" id="SSF52540">
    <property type="entry name" value="P-loop containing nucleoside triphosphate hydrolases"/>
    <property type="match status" value="2"/>
</dbReference>
<proteinExistence type="predicted"/>
<dbReference type="InterPro" id="IPR003439">
    <property type="entry name" value="ABC_transporter-like_ATP-bd"/>
</dbReference>
<dbReference type="Gene3D" id="3.40.50.300">
    <property type="entry name" value="P-loop containing nucleotide triphosphate hydrolases"/>
    <property type="match status" value="2"/>
</dbReference>
<dbReference type="PROSITE" id="PS00211">
    <property type="entry name" value="ABC_TRANSPORTER_1"/>
    <property type="match status" value="1"/>
</dbReference>
<dbReference type="EMBL" id="JAOAOG010000213">
    <property type="protein sequence ID" value="KAJ6240119.1"/>
    <property type="molecule type" value="Genomic_DNA"/>
</dbReference>
<gene>
    <name evidence="7" type="ORF">M0813_24459</name>
</gene>
<organism evidence="7 8">
    <name type="scientific">Anaeramoeba flamelloides</name>
    <dbReference type="NCBI Taxonomy" id="1746091"/>
    <lineage>
        <taxon>Eukaryota</taxon>
        <taxon>Metamonada</taxon>
        <taxon>Anaeramoebidae</taxon>
        <taxon>Anaeramoeba</taxon>
    </lineage>
</organism>
<evidence type="ECO:0000256" key="1">
    <source>
        <dbReference type="ARBA" id="ARBA00022737"/>
    </source>
</evidence>
<dbReference type="CDD" id="cd03221">
    <property type="entry name" value="ABCF_EF-3"/>
    <property type="match status" value="2"/>
</dbReference>
<evidence type="ECO:0000256" key="4">
    <source>
        <dbReference type="SAM" id="Coils"/>
    </source>
</evidence>
<feature type="coiled-coil region" evidence="4">
    <location>
        <begin position="346"/>
        <end position="373"/>
    </location>
</feature>
<feature type="region of interest" description="Disordered" evidence="5">
    <location>
        <begin position="522"/>
        <end position="550"/>
    </location>
</feature>
<dbReference type="Pfam" id="PF00005">
    <property type="entry name" value="ABC_tran"/>
    <property type="match status" value="2"/>
</dbReference>
<accession>A0ABQ8Y8Q1</accession>
<feature type="domain" description="ABC transporter" evidence="6">
    <location>
        <begin position="573"/>
        <end position="789"/>
    </location>
</feature>
<protein>
    <submittedName>
        <fullName evidence="7">Atp-binding cassette sub-family f member 3</fullName>
    </submittedName>
</protein>
<dbReference type="PANTHER" id="PTHR19211">
    <property type="entry name" value="ATP-BINDING TRANSPORT PROTEIN-RELATED"/>
    <property type="match status" value="1"/>
</dbReference>
<evidence type="ECO:0000256" key="3">
    <source>
        <dbReference type="ARBA" id="ARBA00022840"/>
    </source>
</evidence>
<dbReference type="SMART" id="SM00382">
    <property type="entry name" value="AAA"/>
    <property type="match status" value="2"/>
</dbReference>
<keyword evidence="4" id="KW-0175">Coiled coil</keyword>
<reference evidence="7" key="1">
    <citation type="submission" date="2022-08" db="EMBL/GenBank/DDBJ databases">
        <title>Novel sulfate-reducing endosymbionts in the free-living metamonad Anaeramoeba.</title>
        <authorList>
            <person name="Jerlstrom-Hultqvist J."/>
            <person name="Cepicka I."/>
            <person name="Gallot-Lavallee L."/>
            <person name="Salas-Leiva D."/>
            <person name="Curtis B.A."/>
            <person name="Zahonova K."/>
            <person name="Pipaliya S."/>
            <person name="Dacks J."/>
            <person name="Roger A.J."/>
        </authorList>
    </citation>
    <scope>NUCLEOTIDE SEQUENCE</scope>
    <source>
        <strain evidence="7">Schooner1</strain>
    </source>
</reference>
<dbReference type="InterPro" id="IPR003593">
    <property type="entry name" value="AAA+_ATPase"/>
</dbReference>
<keyword evidence="2" id="KW-0547">Nucleotide-binding</keyword>
<evidence type="ECO:0000259" key="6">
    <source>
        <dbReference type="PROSITE" id="PS50893"/>
    </source>
</evidence>
<dbReference type="Proteomes" id="UP001150062">
    <property type="component" value="Unassembled WGS sequence"/>
</dbReference>
<comment type="caution">
    <text evidence="7">The sequence shown here is derived from an EMBL/GenBank/DDBJ whole genome shotgun (WGS) entry which is preliminary data.</text>
</comment>
<feature type="compositionally biased region" description="Basic and acidic residues" evidence="5">
    <location>
        <begin position="541"/>
        <end position="550"/>
    </location>
</feature>
<evidence type="ECO:0000313" key="7">
    <source>
        <dbReference type="EMBL" id="KAJ6240119.1"/>
    </source>
</evidence>